<keyword evidence="1" id="KW-1133">Transmembrane helix</keyword>
<protein>
    <submittedName>
        <fullName evidence="2">Uncharacterized protein</fullName>
    </submittedName>
</protein>
<dbReference type="AlphaFoldDB" id="A0A2N9F4W4"/>
<evidence type="ECO:0000256" key="1">
    <source>
        <dbReference type="SAM" id="Phobius"/>
    </source>
</evidence>
<organism evidence="2">
    <name type="scientific">Fagus sylvatica</name>
    <name type="common">Beechnut</name>
    <dbReference type="NCBI Taxonomy" id="28930"/>
    <lineage>
        <taxon>Eukaryota</taxon>
        <taxon>Viridiplantae</taxon>
        <taxon>Streptophyta</taxon>
        <taxon>Embryophyta</taxon>
        <taxon>Tracheophyta</taxon>
        <taxon>Spermatophyta</taxon>
        <taxon>Magnoliopsida</taxon>
        <taxon>eudicotyledons</taxon>
        <taxon>Gunneridae</taxon>
        <taxon>Pentapetalae</taxon>
        <taxon>rosids</taxon>
        <taxon>fabids</taxon>
        <taxon>Fagales</taxon>
        <taxon>Fagaceae</taxon>
        <taxon>Fagus</taxon>
    </lineage>
</organism>
<dbReference type="EMBL" id="OIVN01000558">
    <property type="protein sequence ID" value="SPC82125.1"/>
    <property type="molecule type" value="Genomic_DNA"/>
</dbReference>
<reference evidence="2" key="1">
    <citation type="submission" date="2018-02" db="EMBL/GenBank/DDBJ databases">
        <authorList>
            <person name="Cohen D.B."/>
            <person name="Kent A.D."/>
        </authorList>
    </citation>
    <scope>NUCLEOTIDE SEQUENCE</scope>
</reference>
<keyword evidence="1" id="KW-0812">Transmembrane</keyword>
<evidence type="ECO:0000313" key="2">
    <source>
        <dbReference type="EMBL" id="SPC82125.1"/>
    </source>
</evidence>
<accession>A0A2N9F4W4</accession>
<keyword evidence="1" id="KW-0472">Membrane</keyword>
<proteinExistence type="predicted"/>
<feature type="transmembrane region" description="Helical" evidence="1">
    <location>
        <begin position="132"/>
        <end position="154"/>
    </location>
</feature>
<gene>
    <name evidence="2" type="ORF">FSB_LOCUS10007</name>
</gene>
<sequence length="157" mass="17522">MRRHAPRLSPANPPVLISAAESWMLRSSHHHHGSLRRHHIFHLTKFGDHLNGNAPPRAGGISGEILHQIHAPAPYARPVPAIRPAPSPDLRPMNLSVIVVFRDNLSLIVFHDNLFLVSSVTIRLVSSVTIHLFRLVSSVTICLLRLVFSVTIVWCFP</sequence>
<name>A0A2N9F4W4_FAGSY</name>